<name>A0A9E7L9P0_9LILI</name>
<dbReference type="AlphaFoldDB" id="A0A9E7L9P0"/>
<proteinExistence type="predicted"/>
<sequence>MKLRVVYRKLYDHVLYELLFFSLPYPLHIKKQRKLTWRERWYVLKEV</sequence>
<protein>
    <submittedName>
        <fullName evidence="1">Uncharacterized protein</fullName>
    </submittedName>
</protein>
<accession>A0A9E7L9P0</accession>
<organism evidence="1 2">
    <name type="scientific">Musa troglodytarum</name>
    <name type="common">fe'i banana</name>
    <dbReference type="NCBI Taxonomy" id="320322"/>
    <lineage>
        <taxon>Eukaryota</taxon>
        <taxon>Viridiplantae</taxon>
        <taxon>Streptophyta</taxon>
        <taxon>Embryophyta</taxon>
        <taxon>Tracheophyta</taxon>
        <taxon>Spermatophyta</taxon>
        <taxon>Magnoliopsida</taxon>
        <taxon>Liliopsida</taxon>
        <taxon>Zingiberales</taxon>
        <taxon>Musaceae</taxon>
        <taxon>Musa</taxon>
    </lineage>
</organism>
<gene>
    <name evidence="1" type="ORF">MUK42_02523</name>
</gene>
<evidence type="ECO:0000313" key="2">
    <source>
        <dbReference type="Proteomes" id="UP001055439"/>
    </source>
</evidence>
<dbReference type="Proteomes" id="UP001055439">
    <property type="component" value="Chromosome 9"/>
</dbReference>
<reference evidence="1" key="1">
    <citation type="submission" date="2022-05" db="EMBL/GenBank/DDBJ databases">
        <title>The Musa troglodytarum L. genome provides insights into the mechanism of non-climacteric behaviour and enrichment of carotenoids.</title>
        <authorList>
            <person name="Wang J."/>
        </authorList>
    </citation>
    <scope>NUCLEOTIDE SEQUENCE</scope>
    <source>
        <tissue evidence="1">Leaf</tissue>
    </source>
</reference>
<evidence type="ECO:0000313" key="1">
    <source>
        <dbReference type="EMBL" id="URE42844.1"/>
    </source>
</evidence>
<dbReference type="EMBL" id="CP097511">
    <property type="protein sequence ID" value="URE42844.1"/>
    <property type="molecule type" value="Genomic_DNA"/>
</dbReference>
<dbReference type="OrthoDB" id="514706at2759"/>
<keyword evidence="2" id="KW-1185">Reference proteome</keyword>